<dbReference type="EMBL" id="MN270891">
    <property type="protein sequence ID" value="QFP93866.1"/>
    <property type="molecule type" value="Genomic_DNA"/>
</dbReference>
<protein>
    <submittedName>
        <fullName evidence="1">Uncharacterized protein</fullName>
    </submittedName>
</protein>
<dbReference type="Proteomes" id="UP000326781">
    <property type="component" value="Segment"/>
</dbReference>
<reference evidence="1 2" key="1">
    <citation type="submission" date="2019-08" db="EMBL/GenBank/DDBJ databases">
        <title>Six bacteriophages against potato bacterial diseases.</title>
        <authorList>
            <person name="Zhang X."/>
            <person name="Kering K."/>
        </authorList>
    </citation>
    <scope>NUCLEOTIDE SEQUENCE [LARGE SCALE GENOMIC DNA]</scope>
</reference>
<evidence type="ECO:0000313" key="2">
    <source>
        <dbReference type="Proteomes" id="UP000326781"/>
    </source>
</evidence>
<organism evidence="1 2">
    <name type="scientific">Pectobacterium phage Wc4</name>
    <dbReference type="NCBI Taxonomy" id="2652428"/>
    <lineage>
        <taxon>Viruses</taxon>
        <taxon>Duplodnaviria</taxon>
        <taxon>Heunggongvirae</taxon>
        <taxon>Uroviricota</taxon>
        <taxon>Caudoviricetes</taxon>
        <taxon>Andersonviridae</taxon>
        <taxon>Andersonviridae incertae sedis</taxon>
        <taxon>Arnovirus</taxon>
        <taxon>Arnovirus Wc4</taxon>
    </lineage>
</organism>
<proteinExistence type="predicted"/>
<sequence length="172" mass="19284">MSRNHLLIASTQLVSTMVKMVKKPARERLEVFVKGLVQNSVKVGYFDDQGKHHSGMTYPTLMYLQEVHGVRSKDGLVRRQAFGKTMQLSSGDILNKTHLSLLRSLRQLKNPDAALNTFGKEAQDAIKETFGNTALLKSNAPATIKKKGFNSPLIETTELRDRLTYRVGKRGK</sequence>
<keyword evidence="2" id="KW-1185">Reference proteome</keyword>
<accession>A0A5P8D460</accession>
<name>A0A5P8D460_9CAUD</name>
<evidence type="ECO:0000313" key="1">
    <source>
        <dbReference type="EMBL" id="QFP93866.1"/>
    </source>
</evidence>